<dbReference type="SUPFAM" id="SSF88946">
    <property type="entry name" value="Sigma2 domain of RNA polymerase sigma factors"/>
    <property type="match status" value="1"/>
</dbReference>
<dbReference type="RefSeq" id="WP_130420097.1">
    <property type="nucleotide sequence ID" value="NZ_SHKW01000001.1"/>
</dbReference>
<keyword evidence="9" id="KW-1185">Reference proteome</keyword>
<dbReference type="GO" id="GO:0016987">
    <property type="term" value="F:sigma factor activity"/>
    <property type="evidence" value="ECO:0007669"/>
    <property type="project" value="UniProtKB-KW"/>
</dbReference>
<dbReference type="Gene3D" id="1.10.10.10">
    <property type="entry name" value="Winged helix-like DNA-binding domain superfamily/Winged helix DNA-binding domain"/>
    <property type="match status" value="1"/>
</dbReference>
<feature type="domain" description="RNA polymerase sigma factor 70 region 4 type 2" evidence="7">
    <location>
        <begin position="171"/>
        <end position="222"/>
    </location>
</feature>
<keyword evidence="2" id="KW-0805">Transcription regulation</keyword>
<dbReference type="CDD" id="cd06171">
    <property type="entry name" value="Sigma70_r4"/>
    <property type="match status" value="1"/>
</dbReference>
<protein>
    <submittedName>
        <fullName evidence="8">RNA polymerase ECF family sigma subunit</fullName>
    </submittedName>
</protein>
<evidence type="ECO:0000259" key="6">
    <source>
        <dbReference type="Pfam" id="PF04542"/>
    </source>
</evidence>
<dbReference type="Gene3D" id="1.10.1740.10">
    <property type="match status" value="1"/>
</dbReference>
<dbReference type="GO" id="GO:0006352">
    <property type="term" value="P:DNA-templated transcription initiation"/>
    <property type="evidence" value="ECO:0007669"/>
    <property type="project" value="InterPro"/>
</dbReference>
<dbReference type="Pfam" id="PF08281">
    <property type="entry name" value="Sigma70_r4_2"/>
    <property type="match status" value="1"/>
</dbReference>
<comment type="similarity">
    <text evidence="1">Belongs to the sigma-70 factor family. ECF subfamily.</text>
</comment>
<dbReference type="InterPro" id="IPR039425">
    <property type="entry name" value="RNA_pol_sigma-70-like"/>
</dbReference>
<evidence type="ECO:0000256" key="1">
    <source>
        <dbReference type="ARBA" id="ARBA00010641"/>
    </source>
</evidence>
<dbReference type="PANTHER" id="PTHR43133">
    <property type="entry name" value="RNA POLYMERASE ECF-TYPE SIGMA FACTO"/>
    <property type="match status" value="1"/>
</dbReference>
<dbReference type="InterPro" id="IPR013249">
    <property type="entry name" value="RNA_pol_sigma70_r4_t2"/>
</dbReference>
<dbReference type="InterPro" id="IPR013324">
    <property type="entry name" value="RNA_pol_sigma_r3/r4-like"/>
</dbReference>
<dbReference type="EMBL" id="SHKW01000001">
    <property type="protein sequence ID" value="RZU42331.1"/>
    <property type="molecule type" value="Genomic_DNA"/>
</dbReference>
<evidence type="ECO:0000313" key="8">
    <source>
        <dbReference type="EMBL" id="RZU42331.1"/>
    </source>
</evidence>
<evidence type="ECO:0000313" key="9">
    <source>
        <dbReference type="Proteomes" id="UP000292958"/>
    </source>
</evidence>
<dbReference type="OrthoDB" id="9795666at2"/>
<name>A0A4Q7YYJ5_9BACT</name>
<dbReference type="Pfam" id="PF04542">
    <property type="entry name" value="Sigma70_r2"/>
    <property type="match status" value="1"/>
</dbReference>
<keyword evidence="4" id="KW-0238">DNA-binding</keyword>
<evidence type="ECO:0000256" key="2">
    <source>
        <dbReference type="ARBA" id="ARBA00023015"/>
    </source>
</evidence>
<proteinExistence type="inferred from homology"/>
<dbReference type="PANTHER" id="PTHR43133:SF52">
    <property type="entry name" value="ECF RNA POLYMERASE SIGMA FACTOR SIGL"/>
    <property type="match status" value="1"/>
</dbReference>
<comment type="caution">
    <text evidence="8">The sequence shown here is derived from an EMBL/GenBank/DDBJ whole genome shotgun (WGS) entry which is preliminary data.</text>
</comment>
<accession>A0A4Q7YYJ5</accession>
<evidence type="ECO:0000256" key="5">
    <source>
        <dbReference type="ARBA" id="ARBA00023163"/>
    </source>
</evidence>
<gene>
    <name evidence="8" type="ORF">BDD14_3896</name>
</gene>
<dbReference type="InterPro" id="IPR014284">
    <property type="entry name" value="RNA_pol_sigma-70_dom"/>
</dbReference>
<dbReference type="InterPro" id="IPR013325">
    <property type="entry name" value="RNA_pol_sigma_r2"/>
</dbReference>
<organism evidence="8 9">
    <name type="scientific">Edaphobacter modestus</name>
    <dbReference type="NCBI Taxonomy" id="388466"/>
    <lineage>
        <taxon>Bacteria</taxon>
        <taxon>Pseudomonadati</taxon>
        <taxon>Acidobacteriota</taxon>
        <taxon>Terriglobia</taxon>
        <taxon>Terriglobales</taxon>
        <taxon>Acidobacteriaceae</taxon>
        <taxon>Edaphobacter</taxon>
    </lineage>
</organism>
<keyword evidence="3" id="KW-0731">Sigma factor</keyword>
<reference evidence="8 9" key="1">
    <citation type="submission" date="2019-02" db="EMBL/GenBank/DDBJ databases">
        <title>Genomic Encyclopedia of Archaeal and Bacterial Type Strains, Phase II (KMG-II): from individual species to whole genera.</title>
        <authorList>
            <person name="Goeker M."/>
        </authorList>
    </citation>
    <scope>NUCLEOTIDE SEQUENCE [LARGE SCALE GENOMIC DNA]</scope>
    <source>
        <strain evidence="8 9">DSM 18101</strain>
    </source>
</reference>
<evidence type="ECO:0000256" key="3">
    <source>
        <dbReference type="ARBA" id="ARBA00023082"/>
    </source>
</evidence>
<dbReference type="Proteomes" id="UP000292958">
    <property type="component" value="Unassembled WGS sequence"/>
</dbReference>
<feature type="domain" description="RNA polymerase sigma-70 region 2" evidence="6">
    <location>
        <begin position="67"/>
        <end position="132"/>
    </location>
</feature>
<sequence>MGRLETKRGFSSRESDDRDFLGGTRVSTSVNSGSLSITAAQIALTQEENAAIARGLKRQDAELLDRLIEQYQHRLLRYLLFLTGRREVAEDLFQETWMRVLVRGAQYNGKARFDTWLFTIARNLVIDLSRKRTMASLDEMSESDEDDRPFEVATTGPSPLEQFASSEDSAEVGEVLLTLDTSYREVLVLRFYEELSLEEIAAVTRSPLSTVKSRLYRGLASLKPELEKLRSYRPVVAEAGR</sequence>
<dbReference type="SUPFAM" id="SSF88659">
    <property type="entry name" value="Sigma3 and sigma4 domains of RNA polymerase sigma factors"/>
    <property type="match status" value="1"/>
</dbReference>
<dbReference type="NCBIfam" id="TIGR02937">
    <property type="entry name" value="sigma70-ECF"/>
    <property type="match status" value="1"/>
</dbReference>
<dbReference type="InterPro" id="IPR007627">
    <property type="entry name" value="RNA_pol_sigma70_r2"/>
</dbReference>
<dbReference type="InterPro" id="IPR036388">
    <property type="entry name" value="WH-like_DNA-bd_sf"/>
</dbReference>
<evidence type="ECO:0000256" key="4">
    <source>
        <dbReference type="ARBA" id="ARBA00023125"/>
    </source>
</evidence>
<dbReference type="GO" id="GO:0003677">
    <property type="term" value="F:DNA binding"/>
    <property type="evidence" value="ECO:0007669"/>
    <property type="project" value="UniProtKB-KW"/>
</dbReference>
<keyword evidence="5" id="KW-0804">Transcription</keyword>
<dbReference type="AlphaFoldDB" id="A0A4Q7YYJ5"/>
<evidence type="ECO:0000259" key="7">
    <source>
        <dbReference type="Pfam" id="PF08281"/>
    </source>
</evidence>